<reference evidence="2 3" key="1">
    <citation type="submission" date="2022-03" db="EMBL/GenBank/DDBJ databases">
        <authorList>
            <person name="Macdonald S."/>
            <person name="Ahmed S."/>
            <person name="Newling K."/>
        </authorList>
    </citation>
    <scope>NUCLEOTIDE SEQUENCE [LARGE SCALE GENOMIC DNA]</scope>
</reference>
<evidence type="ECO:0000313" key="2">
    <source>
        <dbReference type="EMBL" id="CAH8303302.1"/>
    </source>
</evidence>
<feature type="compositionally biased region" description="Gly residues" evidence="1">
    <location>
        <begin position="89"/>
        <end position="109"/>
    </location>
</feature>
<gene>
    <name evidence="2" type="ORF">ERUC_LOCUS3366</name>
</gene>
<feature type="region of interest" description="Disordered" evidence="1">
    <location>
        <begin position="84"/>
        <end position="126"/>
    </location>
</feature>
<accession>A0ABC8IVK9</accession>
<keyword evidence="3" id="KW-1185">Reference proteome</keyword>
<feature type="compositionally biased region" description="Acidic residues" evidence="1">
    <location>
        <begin position="12"/>
        <end position="22"/>
    </location>
</feature>
<protein>
    <submittedName>
        <fullName evidence="2">Uncharacterized protein</fullName>
    </submittedName>
</protein>
<name>A0ABC8IVK9_ERUVS</name>
<organism evidence="2 3">
    <name type="scientific">Eruca vesicaria subsp. sativa</name>
    <name type="common">Garden rocket</name>
    <name type="synonym">Eruca sativa</name>
    <dbReference type="NCBI Taxonomy" id="29727"/>
    <lineage>
        <taxon>Eukaryota</taxon>
        <taxon>Viridiplantae</taxon>
        <taxon>Streptophyta</taxon>
        <taxon>Embryophyta</taxon>
        <taxon>Tracheophyta</taxon>
        <taxon>Spermatophyta</taxon>
        <taxon>Magnoliopsida</taxon>
        <taxon>eudicotyledons</taxon>
        <taxon>Gunneridae</taxon>
        <taxon>Pentapetalae</taxon>
        <taxon>rosids</taxon>
        <taxon>malvids</taxon>
        <taxon>Brassicales</taxon>
        <taxon>Brassicaceae</taxon>
        <taxon>Brassiceae</taxon>
        <taxon>Eruca</taxon>
    </lineage>
</organism>
<proteinExistence type="predicted"/>
<dbReference type="AlphaFoldDB" id="A0ABC8IVK9"/>
<dbReference type="Proteomes" id="UP001642260">
    <property type="component" value="Unassembled WGS sequence"/>
</dbReference>
<feature type="region of interest" description="Disordered" evidence="1">
    <location>
        <begin position="1"/>
        <end position="23"/>
    </location>
</feature>
<dbReference type="EMBL" id="CAKOAT010058488">
    <property type="protein sequence ID" value="CAH8303302.1"/>
    <property type="molecule type" value="Genomic_DNA"/>
</dbReference>
<evidence type="ECO:0000313" key="3">
    <source>
        <dbReference type="Proteomes" id="UP001642260"/>
    </source>
</evidence>
<comment type="caution">
    <text evidence="2">The sequence shown here is derived from an EMBL/GenBank/DDBJ whole genome shotgun (WGS) entry which is preliminary data.</text>
</comment>
<sequence>MKAAVFRNGTDKEEEEEDEEESVCNVFDGGEMRGEKMETELMVDVVDDEVLPENALRSVNAIKARDAISHNLLHHGLAAQLVEKEGRGGRGGLGRGGGGRGGWGGGGRGRGWKEDEKITEMREKKR</sequence>
<evidence type="ECO:0000256" key="1">
    <source>
        <dbReference type="SAM" id="MobiDB-lite"/>
    </source>
</evidence>
<feature type="compositionally biased region" description="Basic and acidic residues" evidence="1">
    <location>
        <begin position="111"/>
        <end position="126"/>
    </location>
</feature>